<dbReference type="Proteomes" id="UP000051794">
    <property type="component" value="Unassembled WGS sequence"/>
</dbReference>
<accession>A0A0R1FVD6</accession>
<protein>
    <submittedName>
        <fullName evidence="1">Uncharacterized protein</fullName>
    </submittedName>
</protein>
<evidence type="ECO:0000313" key="1">
    <source>
        <dbReference type="EMBL" id="KRK22471.1"/>
    </source>
</evidence>
<dbReference type="EMBL" id="AZCK01000016">
    <property type="protein sequence ID" value="KRK22471.1"/>
    <property type="molecule type" value="Genomic_DNA"/>
</dbReference>
<dbReference type="RefSeq" id="WP_041153010.1">
    <property type="nucleotide sequence ID" value="NZ_AZCK01000016.1"/>
</dbReference>
<evidence type="ECO:0000313" key="2">
    <source>
        <dbReference type="Proteomes" id="UP000051794"/>
    </source>
</evidence>
<gene>
    <name evidence="1" type="ORF">FD43_GL000871</name>
</gene>
<proteinExistence type="predicted"/>
<dbReference type="GeneID" id="66349273"/>
<organism evidence="1 2">
    <name type="scientific">Apilactobacillus kunkeei DSM 12361 = ATCC 700308</name>
    <dbReference type="NCBI Taxonomy" id="1423768"/>
    <lineage>
        <taxon>Bacteria</taxon>
        <taxon>Bacillati</taxon>
        <taxon>Bacillota</taxon>
        <taxon>Bacilli</taxon>
        <taxon>Lactobacillales</taxon>
        <taxon>Lactobacillaceae</taxon>
        <taxon>Apilactobacillus</taxon>
    </lineage>
</organism>
<comment type="caution">
    <text evidence="1">The sequence shown here is derived from an EMBL/GenBank/DDBJ whole genome shotgun (WGS) entry which is preliminary data.</text>
</comment>
<name>A0A0R1FVD6_9LACO</name>
<reference evidence="1 2" key="1">
    <citation type="journal article" date="2015" name="Genome Announc.">
        <title>Expanding the biotechnology potential of lactobacilli through comparative genomics of 213 strains and associated genera.</title>
        <authorList>
            <person name="Sun Z."/>
            <person name="Harris H.M."/>
            <person name="McCann A."/>
            <person name="Guo C."/>
            <person name="Argimon S."/>
            <person name="Zhang W."/>
            <person name="Yang X."/>
            <person name="Jeffery I.B."/>
            <person name="Cooney J.C."/>
            <person name="Kagawa T.F."/>
            <person name="Liu W."/>
            <person name="Song Y."/>
            <person name="Salvetti E."/>
            <person name="Wrobel A."/>
            <person name="Rasinkangas P."/>
            <person name="Parkhill J."/>
            <person name="Rea M.C."/>
            <person name="O'Sullivan O."/>
            <person name="Ritari J."/>
            <person name="Douillard F.P."/>
            <person name="Paul Ross R."/>
            <person name="Yang R."/>
            <person name="Briner A.E."/>
            <person name="Felis G.E."/>
            <person name="de Vos W.M."/>
            <person name="Barrangou R."/>
            <person name="Klaenhammer T.R."/>
            <person name="Caufield P.W."/>
            <person name="Cui Y."/>
            <person name="Zhang H."/>
            <person name="O'Toole P.W."/>
        </authorList>
    </citation>
    <scope>NUCLEOTIDE SEQUENCE [LARGE SCALE GENOMIC DNA]</scope>
    <source>
        <strain evidence="1 2">DSM 12361</strain>
    </source>
</reference>
<sequence length="86" mass="9917">MNYDKYLDDLKYEDADTVLGSVMSAAGFPKIENIEDACDVAYLSGNESDRKIIEQHQPMFYNTFEHRLVNKQDVTNIIKQLNANKK</sequence>
<dbReference type="PATRIC" id="fig|1423768.4.peg.879"/>
<dbReference type="AlphaFoldDB" id="A0A0R1FVD6"/>